<dbReference type="EMBL" id="CADCTQ010000324">
    <property type="protein sequence ID" value="CAA9282699.1"/>
    <property type="molecule type" value="Genomic_DNA"/>
</dbReference>
<gene>
    <name evidence="1" type="ORF">AVDCRST_MAG56-4912</name>
</gene>
<dbReference type="AlphaFoldDB" id="A0A6J4JMZ1"/>
<name>A0A6J4JMZ1_9SPHI</name>
<reference evidence="1" key="1">
    <citation type="submission" date="2020-02" db="EMBL/GenBank/DDBJ databases">
        <authorList>
            <person name="Meier V. D."/>
        </authorList>
    </citation>
    <scope>NUCLEOTIDE SEQUENCE</scope>
    <source>
        <strain evidence="1">AVDCRST_MAG56</strain>
    </source>
</reference>
<sequence>MALDHPCPLLEGRRGTPRVRLRDKNKCTSLIPISRAARYGSPP</sequence>
<evidence type="ECO:0000313" key="1">
    <source>
        <dbReference type="EMBL" id="CAA9282699.1"/>
    </source>
</evidence>
<protein>
    <submittedName>
        <fullName evidence="1">Uncharacterized protein</fullName>
    </submittedName>
</protein>
<proteinExistence type="predicted"/>
<accession>A0A6J4JMZ1</accession>
<organism evidence="1">
    <name type="scientific">uncultured Cytophagales bacterium</name>
    <dbReference type="NCBI Taxonomy" id="158755"/>
    <lineage>
        <taxon>Bacteria</taxon>
        <taxon>Pseudomonadati</taxon>
        <taxon>Bacteroidota</taxon>
        <taxon>Sphingobacteriia</taxon>
        <taxon>Sphingobacteriales</taxon>
        <taxon>environmental samples</taxon>
    </lineage>
</organism>